<keyword evidence="3 5" id="KW-0689">Ribosomal protein</keyword>
<dbReference type="GO" id="GO:0006412">
    <property type="term" value="P:translation"/>
    <property type="evidence" value="ECO:0007669"/>
    <property type="project" value="UniProtKB-UniRule"/>
</dbReference>
<accession>A0A919BJ79</accession>
<dbReference type="AlphaFoldDB" id="A0A919BJ79"/>
<name>A0A919BJ79_9GAMM</name>
<evidence type="ECO:0000256" key="2">
    <source>
        <dbReference type="ARBA" id="ARBA00011838"/>
    </source>
</evidence>
<organism evidence="6 7">
    <name type="scientific">Thalassotalea marina</name>
    <dbReference type="NCBI Taxonomy" id="1673741"/>
    <lineage>
        <taxon>Bacteria</taxon>
        <taxon>Pseudomonadati</taxon>
        <taxon>Pseudomonadota</taxon>
        <taxon>Gammaproteobacteria</taxon>
        <taxon>Alteromonadales</taxon>
        <taxon>Colwelliaceae</taxon>
        <taxon>Thalassotalea</taxon>
    </lineage>
</organism>
<dbReference type="PANTHER" id="PTHR33280:SF1">
    <property type="entry name" value="LARGE RIBOSOMAL SUBUNIT PROTEIN BL31C"/>
    <property type="match status" value="1"/>
</dbReference>
<evidence type="ECO:0000256" key="5">
    <source>
        <dbReference type="HAMAP-Rule" id="MF_00502"/>
    </source>
</evidence>
<evidence type="ECO:0000256" key="3">
    <source>
        <dbReference type="ARBA" id="ARBA00022980"/>
    </source>
</evidence>
<dbReference type="NCBIfam" id="TIGR00105">
    <property type="entry name" value="L31"/>
    <property type="match status" value="1"/>
</dbReference>
<dbReference type="InterPro" id="IPR002150">
    <property type="entry name" value="Ribosomal_bL31"/>
</dbReference>
<dbReference type="InterPro" id="IPR042105">
    <property type="entry name" value="Ribosomal_bL31_sf"/>
</dbReference>
<dbReference type="Proteomes" id="UP000623842">
    <property type="component" value="Unassembled WGS sequence"/>
</dbReference>
<dbReference type="Pfam" id="PF01197">
    <property type="entry name" value="Ribosomal_L31"/>
    <property type="match status" value="1"/>
</dbReference>
<dbReference type="InterPro" id="IPR027493">
    <property type="entry name" value="Ribosomal_bL31_B"/>
</dbReference>
<gene>
    <name evidence="5 6" type="primary">rpmE2</name>
    <name evidence="6" type="ORF">GCM10017161_23080</name>
</gene>
<evidence type="ECO:0000313" key="7">
    <source>
        <dbReference type="Proteomes" id="UP000623842"/>
    </source>
</evidence>
<dbReference type="SUPFAM" id="SSF143800">
    <property type="entry name" value="L28p-like"/>
    <property type="match status" value="1"/>
</dbReference>
<reference evidence="6" key="2">
    <citation type="submission" date="2020-09" db="EMBL/GenBank/DDBJ databases">
        <authorList>
            <person name="Sun Q."/>
            <person name="Kim S."/>
        </authorList>
    </citation>
    <scope>NUCLEOTIDE SEQUENCE</scope>
    <source>
        <strain evidence="6">KCTC 42731</strain>
    </source>
</reference>
<evidence type="ECO:0000256" key="4">
    <source>
        <dbReference type="ARBA" id="ARBA00023274"/>
    </source>
</evidence>
<evidence type="ECO:0000313" key="6">
    <source>
        <dbReference type="EMBL" id="GHF94224.1"/>
    </source>
</evidence>
<comment type="similarity">
    <text evidence="1 5">Belongs to the bacterial ribosomal protein bL31 family. Type B subfamily.</text>
</comment>
<evidence type="ECO:0000256" key="1">
    <source>
        <dbReference type="ARBA" id="ARBA00008196"/>
    </source>
</evidence>
<dbReference type="RefSeq" id="WP_189770657.1">
    <property type="nucleotide sequence ID" value="NZ_BNCK01000005.1"/>
</dbReference>
<dbReference type="PRINTS" id="PR01249">
    <property type="entry name" value="RIBOSOMALL31"/>
</dbReference>
<reference evidence="6" key="1">
    <citation type="journal article" date="2014" name="Int. J. Syst. Evol. Microbiol.">
        <title>Complete genome sequence of Corynebacterium casei LMG S-19264T (=DSM 44701T), isolated from a smear-ripened cheese.</title>
        <authorList>
            <consortium name="US DOE Joint Genome Institute (JGI-PGF)"/>
            <person name="Walter F."/>
            <person name="Albersmeier A."/>
            <person name="Kalinowski J."/>
            <person name="Ruckert C."/>
        </authorList>
    </citation>
    <scope>NUCLEOTIDE SEQUENCE</scope>
    <source>
        <strain evidence="6">KCTC 42731</strain>
    </source>
</reference>
<dbReference type="NCBIfam" id="NF002462">
    <property type="entry name" value="PRK01678.1"/>
    <property type="match status" value="1"/>
</dbReference>
<dbReference type="EMBL" id="BNCK01000005">
    <property type="protein sequence ID" value="GHF94224.1"/>
    <property type="molecule type" value="Genomic_DNA"/>
</dbReference>
<keyword evidence="7" id="KW-1185">Reference proteome</keyword>
<dbReference type="HAMAP" id="MF_00502">
    <property type="entry name" value="Ribosomal_bL31_2"/>
    <property type="match status" value="1"/>
</dbReference>
<dbReference type="GO" id="GO:0003735">
    <property type="term" value="F:structural constituent of ribosome"/>
    <property type="evidence" value="ECO:0007669"/>
    <property type="project" value="InterPro"/>
</dbReference>
<proteinExistence type="inferred from homology"/>
<dbReference type="InterPro" id="IPR034704">
    <property type="entry name" value="Ribosomal_bL28/bL31-like_sf"/>
</dbReference>
<protein>
    <recommendedName>
        <fullName evidence="5">Large ribosomal subunit protein bL31B</fullName>
    </recommendedName>
</protein>
<dbReference type="PANTHER" id="PTHR33280">
    <property type="entry name" value="50S RIBOSOMAL PROTEIN L31, CHLOROPLASTIC"/>
    <property type="match status" value="1"/>
</dbReference>
<sequence length="83" mass="9379">MKPNIHPDYQNVVFHDTAADAYFVIGSTLKSDRTIEYQGKTYPYVPIDVSSASHPQYTGKQRISKNEGRIAKFKNRFGQLGGK</sequence>
<dbReference type="GO" id="GO:1990904">
    <property type="term" value="C:ribonucleoprotein complex"/>
    <property type="evidence" value="ECO:0007669"/>
    <property type="project" value="UniProtKB-KW"/>
</dbReference>
<keyword evidence="4 5" id="KW-0687">Ribonucleoprotein</keyword>
<dbReference type="Gene3D" id="4.10.830.30">
    <property type="entry name" value="Ribosomal protein L31"/>
    <property type="match status" value="1"/>
</dbReference>
<comment type="subunit">
    <text evidence="2 5">Part of the 50S ribosomal subunit.</text>
</comment>
<comment type="caution">
    <text evidence="6">The sequence shown here is derived from an EMBL/GenBank/DDBJ whole genome shotgun (WGS) entry which is preliminary data.</text>
</comment>
<dbReference type="GO" id="GO:0005840">
    <property type="term" value="C:ribosome"/>
    <property type="evidence" value="ECO:0007669"/>
    <property type="project" value="UniProtKB-KW"/>
</dbReference>